<evidence type="ECO:0000313" key="2">
    <source>
        <dbReference type="Proteomes" id="UP000658258"/>
    </source>
</evidence>
<evidence type="ECO:0000313" key="1">
    <source>
        <dbReference type="EMBL" id="GHE69660.1"/>
    </source>
</evidence>
<keyword evidence="2" id="KW-1185">Reference proteome</keyword>
<protein>
    <submittedName>
        <fullName evidence="1">Uncharacterized protein</fullName>
    </submittedName>
</protein>
<organism evidence="1 2">
    <name type="scientific">Roseivirga thermotolerans</name>
    <dbReference type="NCBI Taxonomy" id="1758176"/>
    <lineage>
        <taxon>Bacteria</taxon>
        <taxon>Pseudomonadati</taxon>
        <taxon>Bacteroidota</taxon>
        <taxon>Cytophagia</taxon>
        <taxon>Cytophagales</taxon>
        <taxon>Roseivirgaceae</taxon>
        <taxon>Roseivirga</taxon>
    </lineage>
</organism>
<name>A0ABQ3I7N4_9BACT</name>
<dbReference type="Proteomes" id="UP000658258">
    <property type="component" value="Unassembled WGS sequence"/>
</dbReference>
<accession>A0ABQ3I7N4</accession>
<reference evidence="2" key="1">
    <citation type="journal article" date="2019" name="Int. J. Syst. Evol. Microbiol.">
        <title>The Global Catalogue of Microorganisms (GCM) 10K type strain sequencing project: providing services to taxonomists for standard genome sequencing and annotation.</title>
        <authorList>
            <consortium name="The Broad Institute Genomics Platform"/>
            <consortium name="The Broad Institute Genome Sequencing Center for Infectious Disease"/>
            <person name="Wu L."/>
            <person name="Ma J."/>
        </authorList>
    </citation>
    <scope>NUCLEOTIDE SEQUENCE [LARGE SCALE GENOMIC DNA]</scope>
    <source>
        <strain evidence="2">CGMCC 1.15111</strain>
    </source>
</reference>
<gene>
    <name evidence="1" type="ORF">GCM10011340_27160</name>
</gene>
<sequence length="54" mass="6072">MQSYLIGEMTPADGWGFLFADDLIYKMLQCIVLATQVFASVQTLRLMTVNKNGK</sequence>
<dbReference type="EMBL" id="BNAG01000003">
    <property type="protein sequence ID" value="GHE69660.1"/>
    <property type="molecule type" value="Genomic_DNA"/>
</dbReference>
<proteinExistence type="predicted"/>
<comment type="caution">
    <text evidence="1">The sequence shown here is derived from an EMBL/GenBank/DDBJ whole genome shotgun (WGS) entry which is preliminary data.</text>
</comment>